<protein>
    <submittedName>
        <fullName evidence="4">Plasmid pRiA4b ORF-3-like protein</fullName>
    </submittedName>
</protein>
<feature type="domain" description="Plasmid pRiA4b Orf3-like" evidence="2">
    <location>
        <begin position="229"/>
        <end position="352"/>
    </location>
</feature>
<name>A0A0N8KM09_9CYAN</name>
<reference evidence="4 5" key="1">
    <citation type="submission" date="2015-09" db="EMBL/GenBank/DDBJ databases">
        <title>Identification and resolution of microdiversity through metagenomic sequencing of parallel consortia.</title>
        <authorList>
            <person name="Nelson W.C."/>
            <person name="Romine M.F."/>
            <person name="Lindemann S.R."/>
        </authorList>
    </citation>
    <scope>NUCLEOTIDE SEQUENCE [LARGE SCALE GENOMIC DNA]</scope>
    <source>
        <strain evidence="4">Ana</strain>
    </source>
</reference>
<evidence type="ECO:0000259" key="2">
    <source>
        <dbReference type="Pfam" id="PF07929"/>
    </source>
</evidence>
<accession>A0A0N8KM09</accession>
<dbReference type="EMBL" id="LJZR01000057">
    <property type="protein sequence ID" value="KPQ32426.1"/>
    <property type="molecule type" value="Genomic_DNA"/>
</dbReference>
<comment type="caution">
    <text evidence="4">The sequence shown here is derived from an EMBL/GenBank/DDBJ whole genome shotgun (WGS) entry which is preliminary data.</text>
</comment>
<evidence type="ECO:0000313" key="5">
    <source>
        <dbReference type="Proteomes" id="UP000050465"/>
    </source>
</evidence>
<dbReference type="SUPFAM" id="SSF159941">
    <property type="entry name" value="MM3350-like"/>
    <property type="match status" value="1"/>
</dbReference>
<dbReference type="PANTHER" id="PTHR41878">
    <property type="entry name" value="LEXA REPRESSOR-RELATED"/>
    <property type="match status" value="1"/>
</dbReference>
<dbReference type="AlphaFoldDB" id="A0A0N8KM09"/>
<dbReference type="InterPro" id="IPR012912">
    <property type="entry name" value="Plasmid_pRiA4b_Orf3-like"/>
</dbReference>
<dbReference type="Proteomes" id="UP000050465">
    <property type="component" value="Unassembled WGS sequence"/>
</dbReference>
<dbReference type="STRING" id="1666911.HLUCCA11_21480"/>
<dbReference type="InterPro" id="IPR024047">
    <property type="entry name" value="MM3350-like_sf"/>
</dbReference>
<evidence type="ECO:0000313" key="4">
    <source>
        <dbReference type="EMBL" id="KPQ32426.1"/>
    </source>
</evidence>
<evidence type="ECO:0000256" key="1">
    <source>
        <dbReference type="SAM" id="MobiDB-lite"/>
    </source>
</evidence>
<dbReference type="Gene3D" id="3.10.290.30">
    <property type="entry name" value="MM3350-like"/>
    <property type="match status" value="1"/>
</dbReference>
<dbReference type="Pfam" id="PF19935">
    <property type="entry name" value="DUF6398"/>
    <property type="match status" value="1"/>
</dbReference>
<dbReference type="InterPro" id="IPR045651">
    <property type="entry name" value="DUF6398"/>
</dbReference>
<organism evidence="4 5">
    <name type="scientific">Phormidesmis priestleyi Ana</name>
    <dbReference type="NCBI Taxonomy" id="1666911"/>
    <lineage>
        <taxon>Bacteria</taxon>
        <taxon>Bacillati</taxon>
        <taxon>Cyanobacteriota</taxon>
        <taxon>Cyanophyceae</taxon>
        <taxon>Leptolyngbyales</taxon>
        <taxon>Leptolyngbyaceae</taxon>
        <taxon>Phormidesmis</taxon>
    </lineage>
</organism>
<feature type="domain" description="DUF6398" evidence="3">
    <location>
        <begin position="21"/>
        <end position="125"/>
    </location>
</feature>
<dbReference type="PANTHER" id="PTHR41878:SF1">
    <property type="entry name" value="TNPR PROTEIN"/>
    <property type="match status" value="1"/>
</dbReference>
<sequence>MAKVKKTEAVPKAMQAKFEGIVAITNDFSKTHLNDEYAQLIRYAVAALCRKRPSPLSKGRDKTWACGITHAIGMVNFLSDPSQDPHMSAKDLYSAFGVSASTGGAKSKLVRDTLGMHQMDPDWCLPSKLDNNLMAWMISVNGLMMDARSLPRYIQEEAFEKGLIPYLPGDREDLLTKVGGLAAPSSAARPPASNRSASNRKVVKQSPETFYVLLVAIIDGPVTEDFIAENPEVSRVVEIKGSNTLKDLHNILFSAFDREDEHMYEFQIGGRGPNDPNATKYGVKMPMGPTSVKDVAKTKMVSLGLSEGDIFGYWFDFGDDWWHQVSVMEIKEKAPKGKYPKVTKRVGASPPQYADLE</sequence>
<feature type="region of interest" description="Disordered" evidence="1">
    <location>
        <begin position="336"/>
        <end position="357"/>
    </location>
</feature>
<evidence type="ECO:0000259" key="3">
    <source>
        <dbReference type="Pfam" id="PF19935"/>
    </source>
</evidence>
<proteinExistence type="predicted"/>
<gene>
    <name evidence="4" type="ORF">HLUCCA11_21480</name>
</gene>
<dbReference type="Pfam" id="PF07929">
    <property type="entry name" value="PRiA4_ORF3"/>
    <property type="match status" value="1"/>
</dbReference>